<keyword evidence="7" id="KW-0630">Potassium</keyword>
<reference evidence="13 14" key="1">
    <citation type="submission" date="2016-07" db="EMBL/GenBank/DDBJ databases">
        <title>Pervasive Adenine N6-methylation of Active Genes in Fungi.</title>
        <authorList>
            <consortium name="DOE Joint Genome Institute"/>
            <person name="Mondo S.J."/>
            <person name="Dannebaum R.O."/>
            <person name="Kuo R.C."/>
            <person name="Labutti K."/>
            <person name="Haridas S."/>
            <person name="Kuo A."/>
            <person name="Salamov A."/>
            <person name="Ahrendt S.R."/>
            <person name="Lipzen A."/>
            <person name="Sullivan W."/>
            <person name="Andreopoulos W.B."/>
            <person name="Clum A."/>
            <person name="Lindquist E."/>
            <person name="Daum C."/>
            <person name="Ramamoorthy G.K."/>
            <person name="Gryganskyi A."/>
            <person name="Culley D."/>
            <person name="Magnuson J.K."/>
            <person name="James T.Y."/>
            <person name="O'Malley M.A."/>
            <person name="Stajich J.E."/>
            <person name="Spatafora J.W."/>
            <person name="Visel A."/>
            <person name="Grigoriev I.V."/>
        </authorList>
    </citation>
    <scope>NUCLEOTIDE SEQUENCE [LARGE SCALE GENOMIC DNA]</scope>
    <source>
        <strain evidence="13 14">NRRL 1336</strain>
    </source>
</reference>
<accession>A0A1X2IUQ4</accession>
<feature type="transmembrane region" description="Helical" evidence="12">
    <location>
        <begin position="94"/>
        <end position="115"/>
    </location>
</feature>
<evidence type="ECO:0000256" key="6">
    <source>
        <dbReference type="ARBA" id="ARBA00022826"/>
    </source>
</evidence>
<evidence type="ECO:0000256" key="12">
    <source>
        <dbReference type="SAM" id="Phobius"/>
    </source>
</evidence>
<evidence type="ECO:0000313" key="13">
    <source>
        <dbReference type="EMBL" id="ORZ22525.1"/>
    </source>
</evidence>
<dbReference type="GO" id="GO:0005267">
    <property type="term" value="F:potassium channel activity"/>
    <property type="evidence" value="ECO:0007669"/>
    <property type="project" value="UniProtKB-KW"/>
</dbReference>
<comment type="subcellular location">
    <subcellularLocation>
        <location evidence="1">Endomembrane system</location>
        <topology evidence="1">Multi-pass membrane protein</topology>
    </subcellularLocation>
</comment>
<evidence type="ECO:0000256" key="1">
    <source>
        <dbReference type="ARBA" id="ARBA00004127"/>
    </source>
</evidence>
<dbReference type="Pfam" id="PF05197">
    <property type="entry name" value="TRIC"/>
    <property type="match status" value="1"/>
</dbReference>
<feature type="transmembrane region" description="Helical" evidence="12">
    <location>
        <begin position="59"/>
        <end position="82"/>
    </location>
</feature>
<dbReference type="InterPro" id="IPR007866">
    <property type="entry name" value="TRIC_channel"/>
</dbReference>
<dbReference type="GO" id="GO:0016020">
    <property type="term" value="C:membrane"/>
    <property type="evidence" value="ECO:0007669"/>
    <property type="project" value="InterPro"/>
</dbReference>
<keyword evidence="10 12" id="KW-0472">Membrane</keyword>
<feature type="transmembrane region" description="Helical" evidence="12">
    <location>
        <begin position="26"/>
        <end position="47"/>
    </location>
</feature>
<keyword evidence="4" id="KW-0633">Potassium transport</keyword>
<evidence type="ECO:0000256" key="8">
    <source>
        <dbReference type="ARBA" id="ARBA00022989"/>
    </source>
</evidence>
<keyword evidence="11" id="KW-0407">Ion channel</keyword>
<keyword evidence="5 12" id="KW-0812">Transmembrane</keyword>
<feature type="transmembrane region" description="Helical" evidence="12">
    <location>
        <begin position="192"/>
        <end position="213"/>
    </location>
</feature>
<comment type="caution">
    <text evidence="13">The sequence shown here is derived from an EMBL/GenBank/DDBJ whole genome shotgun (WGS) entry which is preliminary data.</text>
</comment>
<dbReference type="Proteomes" id="UP000193560">
    <property type="component" value="Unassembled WGS sequence"/>
</dbReference>
<evidence type="ECO:0000256" key="11">
    <source>
        <dbReference type="ARBA" id="ARBA00023303"/>
    </source>
</evidence>
<gene>
    <name evidence="13" type="ORF">BCR42DRAFT_170283</name>
</gene>
<dbReference type="EMBL" id="MCGE01000004">
    <property type="protein sequence ID" value="ORZ22525.1"/>
    <property type="molecule type" value="Genomic_DNA"/>
</dbReference>
<name>A0A1X2IUQ4_9FUNG</name>
<feature type="transmembrane region" description="Helical" evidence="12">
    <location>
        <begin position="237"/>
        <end position="257"/>
    </location>
</feature>
<sequence>MTDLVTDIHAQAVNLVYGVIEYRADVFGLISLPVLDVMFAFFIHYLYKSALGVNHAQVSWLQGFFATVVMASGGGCTVALIRGEPLGILKSNEFWVIHSLTYILMFSNDFCYRLIHFLFSLPLVEHAFTVSDGFLRAIAMLQFGVNGVDEMLGPNKWMAQLICGVLAGCGGGLIMDAFRLSEAHWAFGTPRLLKAASTDMKITLATVLLYMTLVDESGWLSDMVGATASMDPVDAQAWAALFLTFGLVINTKVSYWYSLSPTPPKTNEKIGNKQE</sequence>
<evidence type="ECO:0000256" key="4">
    <source>
        <dbReference type="ARBA" id="ARBA00022538"/>
    </source>
</evidence>
<dbReference type="GO" id="GO:0042802">
    <property type="term" value="F:identical protein binding"/>
    <property type="evidence" value="ECO:0007669"/>
    <property type="project" value="InterPro"/>
</dbReference>
<proteinExistence type="inferred from homology"/>
<evidence type="ECO:0000256" key="2">
    <source>
        <dbReference type="ARBA" id="ARBA00005766"/>
    </source>
</evidence>
<feature type="transmembrane region" description="Helical" evidence="12">
    <location>
        <begin position="157"/>
        <end position="180"/>
    </location>
</feature>
<protein>
    <submittedName>
        <fullName evidence="13">Uncharacterized protein</fullName>
    </submittedName>
</protein>
<evidence type="ECO:0000256" key="9">
    <source>
        <dbReference type="ARBA" id="ARBA00023065"/>
    </source>
</evidence>
<keyword evidence="14" id="KW-1185">Reference proteome</keyword>
<evidence type="ECO:0000256" key="5">
    <source>
        <dbReference type="ARBA" id="ARBA00022692"/>
    </source>
</evidence>
<comment type="similarity">
    <text evidence="2">Belongs to the TMEM38 family.</text>
</comment>
<evidence type="ECO:0000313" key="14">
    <source>
        <dbReference type="Proteomes" id="UP000193560"/>
    </source>
</evidence>
<organism evidence="13 14">
    <name type="scientific">Absidia repens</name>
    <dbReference type="NCBI Taxonomy" id="90262"/>
    <lineage>
        <taxon>Eukaryota</taxon>
        <taxon>Fungi</taxon>
        <taxon>Fungi incertae sedis</taxon>
        <taxon>Mucoromycota</taxon>
        <taxon>Mucoromycotina</taxon>
        <taxon>Mucoromycetes</taxon>
        <taxon>Mucorales</taxon>
        <taxon>Cunninghamellaceae</taxon>
        <taxon>Absidia</taxon>
    </lineage>
</organism>
<keyword evidence="8 12" id="KW-1133">Transmembrane helix</keyword>
<evidence type="ECO:0000256" key="7">
    <source>
        <dbReference type="ARBA" id="ARBA00022958"/>
    </source>
</evidence>
<dbReference type="OrthoDB" id="206005at2759"/>
<dbReference type="GO" id="GO:0012505">
    <property type="term" value="C:endomembrane system"/>
    <property type="evidence" value="ECO:0007669"/>
    <property type="project" value="UniProtKB-SubCell"/>
</dbReference>
<dbReference type="AlphaFoldDB" id="A0A1X2IUQ4"/>
<keyword evidence="3" id="KW-0813">Transport</keyword>
<keyword evidence="6" id="KW-0631">Potassium channel</keyword>
<evidence type="ECO:0000256" key="10">
    <source>
        <dbReference type="ARBA" id="ARBA00023136"/>
    </source>
</evidence>
<keyword evidence="9" id="KW-0406">Ion transport</keyword>
<evidence type="ECO:0000256" key="3">
    <source>
        <dbReference type="ARBA" id="ARBA00022448"/>
    </source>
</evidence>